<keyword evidence="3 7" id="KW-0812">Transmembrane</keyword>
<reference evidence="8 9" key="1">
    <citation type="submission" date="2016-01" db="EMBL/GenBank/DDBJ databases">
        <title>Whole genome sequencing of Bhargavaea cecembensis T14.</title>
        <authorList>
            <person name="Hong K.W."/>
        </authorList>
    </citation>
    <scope>NUCLEOTIDE SEQUENCE [LARGE SCALE GENOMIC DNA]</scope>
    <source>
        <strain evidence="8 9">T14</strain>
    </source>
</reference>
<dbReference type="CDD" id="cd10328">
    <property type="entry name" value="SLC5sbd_YidK"/>
    <property type="match status" value="1"/>
</dbReference>
<feature type="transmembrane region" description="Helical" evidence="7">
    <location>
        <begin position="160"/>
        <end position="180"/>
    </location>
</feature>
<gene>
    <name evidence="8" type="ORF">AV656_14300</name>
</gene>
<feature type="transmembrane region" description="Helical" evidence="7">
    <location>
        <begin position="330"/>
        <end position="358"/>
    </location>
</feature>
<feature type="transmembrane region" description="Helical" evidence="7">
    <location>
        <begin position="283"/>
        <end position="310"/>
    </location>
</feature>
<accession>A0A163EDY7</accession>
<dbReference type="EMBL" id="LQNT01000013">
    <property type="protein sequence ID" value="KZE36317.1"/>
    <property type="molecule type" value="Genomic_DNA"/>
</dbReference>
<evidence type="ECO:0000256" key="7">
    <source>
        <dbReference type="SAM" id="Phobius"/>
    </source>
</evidence>
<protein>
    <submittedName>
        <fullName evidence="8">Transporter</fullName>
    </submittedName>
</protein>
<dbReference type="PROSITE" id="PS50283">
    <property type="entry name" value="NA_SOLUT_SYMP_3"/>
    <property type="match status" value="1"/>
</dbReference>
<dbReference type="PANTHER" id="PTHR11819:SF195">
    <property type="entry name" value="SODIUM_GLUCOSE COTRANSPORTER 4"/>
    <property type="match status" value="1"/>
</dbReference>
<dbReference type="NCBIfam" id="NF007790">
    <property type="entry name" value="PRK10484.1"/>
    <property type="match status" value="1"/>
</dbReference>
<dbReference type="InterPro" id="IPR001734">
    <property type="entry name" value="Na/solute_symporter"/>
</dbReference>
<feature type="transmembrane region" description="Helical" evidence="7">
    <location>
        <begin position="76"/>
        <end position="94"/>
    </location>
</feature>
<feature type="transmembrane region" description="Helical" evidence="7">
    <location>
        <begin position="412"/>
        <end position="429"/>
    </location>
</feature>
<feature type="transmembrane region" description="Helical" evidence="7">
    <location>
        <begin position="242"/>
        <end position="262"/>
    </location>
</feature>
<keyword evidence="5 7" id="KW-0472">Membrane</keyword>
<comment type="similarity">
    <text evidence="2 6">Belongs to the sodium:solute symporter (SSF) (TC 2.A.21) family.</text>
</comment>
<evidence type="ECO:0000256" key="6">
    <source>
        <dbReference type="RuleBase" id="RU362091"/>
    </source>
</evidence>
<dbReference type="GO" id="GO:0005412">
    <property type="term" value="F:D-glucose:sodium symporter activity"/>
    <property type="evidence" value="ECO:0007669"/>
    <property type="project" value="TreeGrafter"/>
</dbReference>
<feature type="transmembrane region" description="Helical" evidence="7">
    <location>
        <begin position="6"/>
        <end position="22"/>
    </location>
</feature>
<dbReference type="NCBIfam" id="TIGR00813">
    <property type="entry name" value="sss"/>
    <property type="match status" value="1"/>
</dbReference>
<organism evidence="8 9">
    <name type="scientific">Bhargavaea cecembensis</name>
    <dbReference type="NCBI Taxonomy" id="394098"/>
    <lineage>
        <taxon>Bacteria</taxon>
        <taxon>Bacillati</taxon>
        <taxon>Bacillota</taxon>
        <taxon>Bacilli</taxon>
        <taxon>Bacillales</taxon>
        <taxon>Caryophanaceae</taxon>
        <taxon>Bhargavaea</taxon>
    </lineage>
</organism>
<feature type="transmembrane region" description="Helical" evidence="7">
    <location>
        <begin position="379"/>
        <end position="400"/>
    </location>
</feature>
<dbReference type="AlphaFoldDB" id="A0A163EDY7"/>
<dbReference type="RefSeq" id="WP_063183321.1">
    <property type="nucleotide sequence ID" value="NZ_LQNT01000013.1"/>
</dbReference>
<comment type="subcellular location">
    <subcellularLocation>
        <location evidence="1">Membrane</location>
        <topology evidence="1">Multi-pass membrane protein</topology>
    </subcellularLocation>
</comment>
<dbReference type="Gene3D" id="1.20.1730.10">
    <property type="entry name" value="Sodium/glucose cotransporter"/>
    <property type="match status" value="1"/>
</dbReference>
<dbReference type="OrthoDB" id="9814523at2"/>
<dbReference type="Proteomes" id="UP000076490">
    <property type="component" value="Unassembled WGS sequence"/>
</dbReference>
<dbReference type="Pfam" id="PF00474">
    <property type="entry name" value="SSF"/>
    <property type="match status" value="1"/>
</dbReference>
<evidence type="ECO:0000256" key="4">
    <source>
        <dbReference type="ARBA" id="ARBA00022989"/>
    </source>
</evidence>
<evidence type="ECO:0000256" key="5">
    <source>
        <dbReference type="ARBA" id="ARBA00023136"/>
    </source>
</evidence>
<feature type="transmembrane region" description="Helical" evidence="7">
    <location>
        <begin position="120"/>
        <end position="140"/>
    </location>
</feature>
<proteinExistence type="inferred from homology"/>
<dbReference type="GO" id="GO:0005886">
    <property type="term" value="C:plasma membrane"/>
    <property type="evidence" value="ECO:0007669"/>
    <property type="project" value="TreeGrafter"/>
</dbReference>
<evidence type="ECO:0000256" key="2">
    <source>
        <dbReference type="ARBA" id="ARBA00006434"/>
    </source>
</evidence>
<evidence type="ECO:0000256" key="1">
    <source>
        <dbReference type="ARBA" id="ARBA00004141"/>
    </source>
</evidence>
<name>A0A163EDY7_9BACL</name>
<feature type="transmembrane region" description="Helical" evidence="7">
    <location>
        <begin position="34"/>
        <end position="56"/>
    </location>
</feature>
<feature type="transmembrane region" description="Helical" evidence="7">
    <location>
        <begin position="192"/>
        <end position="212"/>
    </location>
</feature>
<dbReference type="PANTHER" id="PTHR11819">
    <property type="entry name" value="SOLUTE CARRIER FAMILY 5"/>
    <property type="match status" value="1"/>
</dbReference>
<evidence type="ECO:0000256" key="3">
    <source>
        <dbReference type="ARBA" id="ARBA00022692"/>
    </source>
</evidence>
<feature type="transmembrane region" description="Helical" evidence="7">
    <location>
        <begin position="458"/>
        <end position="479"/>
    </location>
</feature>
<evidence type="ECO:0000313" key="9">
    <source>
        <dbReference type="Proteomes" id="UP000076490"/>
    </source>
</evidence>
<sequence length="530" mass="57497">MDAFSVAVFVFIVGGIWLYAYKRSRSVDNNSGEGFFLGGRSLTGLTIAGTIIMTNLSTEQIVGQNGQSFAGGMQVMAWEVTSAFACVVLALVFLPKYFKYGVDTVSDFVEIRYDTTTKRIVSLLFIVTYMSSFLPVVLYSGALVFNKIFHIDEAFGLDPLVSIALIAAFIGIIGLAYLMLGGLSLSAYSDTLYGVGLFAGGIAILVLGLSALGQGNPIHGMVTVKEQSPEMLNAIGAADSELVPWPTLFTGMLFNNLFFWCANQMIVQKTLAGKSLKEGQKGALYVGFFKIFGALFLVLPGIVAFNLYGGSISNPDNAYPTLVSDVLPEWAYGIFAAVIFGAILSSFVGSLNATATLFTLDFYKPIFKRDATDRQVARAGKLVTVIVGFVAVLIAPLISFAPAGLYAVVQEFNGIYSMPMLAIILFGFYSKTVTAFAAKVTFGFHIVAYILSKVFLDIHYLYVFGALFILDCLLLWGIAKMKPLKQPFQFEDNHNKVDLTPWRHRKSVAALVVITMAGMYLIFSPLGIAS</sequence>
<dbReference type="InterPro" id="IPR038377">
    <property type="entry name" value="Na/Glc_symporter_sf"/>
</dbReference>
<keyword evidence="4 7" id="KW-1133">Transmembrane helix</keyword>
<evidence type="ECO:0000313" key="8">
    <source>
        <dbReference type="EMBL" id="KZE36317.1"/>
    </source>
</evidence>
<comment type="caution">
    <text evidence="8">The sequence shown here is derived from an EMBL/GenBank/DDBJ whole genome shotgun (WGS) entry which is preliminary data.</text>
</comment>
<feature type="transmembrane region" description="Helical" evidence="7">
    <location>
        <begin position="508"/>
        <end position="528"/>
    </location>
</feature>